<evidence type="ECO:0000313" key="1">
    <source>
        <dbReference type="EMBL" id="JAD92018.1"/>
    </source>
</evidence>
<sequence length="29" mass="3350">MLSMQPKTVLQQKTALSPWTRHSVLQVKL</sequence>
<reference evidence="1" key="1">
    <citation type="submission" date="2014-09" db="EMBL/GenBank/DDBJ databases">
        <authorList>
            <person name="Magalhaes I.L.F."/>
            <person name="Oliveira U."/>
            <person name="Santos F.R."/>
            <person name="Vidigal T.H.D.A."/>
            <person name="Brescovit A.D."/>
            <person name="Santos A.J."/>
        </authorList>
    </citation>
    <scope>NUCLEOTIDE SEQUENCE</scope>
    <source>
        <tissue evidence="1">Shoot tissue taken approximately 20 cm above the soil surface</tissue>
    </source>
</reference>
<name>A0A0A9DZ80_ARUDO</name>
<reference evidence="1" key="2">
    <citation type="journal article" date="2015" name="Data Brief">
        <title>Shoot transcriptome of the giant reed, Arundo donax.</title>
        <authorList>
            <person name="Barrero R.A."/>
            <person name="Guerrero F.D."/>
            <person name="Moolhuijzen P."/>
            <person name="Goolsby J.A."/>
            <person name="Tidwell J."/>
            <person name="Bellgard S.E."/>
            <person name="Bellgard M.I."/>
        </authorList>
    </citation>
    <scope>NUCLEOTIDE SEQUENCE</scope>
    <source>
        <tissue evidence="1">Shoot tissue taken approximately 20 cm above the soil surface</tissue>
    </source>
</reference>
<organism evidence="1">
    <name type="scientific">Arundo donax</name>
    <name type="common">Giant reed</name>
    <name type="synonym">Donax arundinaceus</name>
    <dbReference type="NCBI Taxonomy" id="35708"/>
    <lineage>
        <taxon>Eukaryota</taxon>
        <taxon>Viridiplantae</taxon>
        <taxon>Streptophyta</taxon>
        <taxon>Embryophyta</taxon>
        <taxon>Tracheophyta</taxon>
        <taxon>Spermatophyta</taxon>
        <taxon>Magnoliopsida</taxon>
        <taxon>Liliopsida</taxon>
        <taxon>Poales</taxon>
        <taxon>Poaceae</taxon>
        <taxon>PACMAD clade</taxon>
        <taxon>Arundinoideae</taxon>
        <taxon>Arundineae</taxon>
        <taxon>Arundo</taxon>
    </lineage>
</organism>
<protein>
    <submittedName>
        <fullName evidence="1">Uncharacterized protein</fullName>
    </submittedName>
</protein>
<dbReference type="AlphaFoldDB" id="A0A0A9DZ80"/>
<proteinExistence type="predicted"/>
<dbReference type="EMBL" id="GBRH01205877">
    <property type="protein sequence ID" value="JAD92018.1"/>
    <property type="molecule type" value="Transcribed_RNA"/>
</dbReference>
<accession>A0A0A9DZ80</accession>